<feature type="signal peptide" evidence="6">
    <location>
        <begin position="1"/>
        <end position="20"/>
    </location>
</feature>
<keyword evidence="2 6" id="KW-0732">Signal</keyword>
<evidence type="ECO:0000313" key="9">
    <source>
        <dbReference type="Proteomes" id="UP000623250"/>
    </source>
</evidence>
<dbReference type="Pfam" id="PF13505">
    <property type="entry name" value="OMP_b-brl"/>
    <property type="match status" value="1"/>
</dbReference>
<keyword evidence="3" id="KW-0472">Membrane</keyword>
<evidence type="ECO:0000259" key="7">
    <source>
        <dbReference type="Pfam" id="PF13505"/>
    </source>
</evidence>
<dbReference type="GO" id="GO:0009279">
    <property type="term" value="C:cell outer membrane"/>
    <property type="evidence" value="ECO:0007669"/>
    <property type="project" value="UniProtKB-SubCell"/>
</dbReference>
<dbReference type="InterPro" id="IPR027385">
    <property type="entry name" value="Beta-barrel_OMP"/>
</dbReference>
<dbReference type="PANTHER" id="PTHR34001">
    <property type="entry name" value="BLL7405 PROTEIN"/>
    <property type="match status" value="1"/>
</dbReference>
<dbReference type="AlphaFoldDB" id="A0A8I1GHR8"/>
<reference evidence="8 9" key="1">
    <citation type="submission" date="2020-12" db="EMBL/GenBank/DDBJ databases">
        <title>Revised draft genomes of Rhodomicrobium vannielii ATCC 17100 and Rhodomicrobium udaipurense JA643.</title>
        <authorList>
            <person name="Conners E.M."/>
            <person name="Davenport E.J."/>
            <person name="Bose A."/>
        </authorList>
    </citation>
    <scope>NUCLEOTIDE SEQUENCE [LARGE SCALE GENOMIC DNA]</scope>
    <source>
        <strain evidence="8 9">JA643</strain>
    </source>
</reference>
<protein>
    <submittedName>
        <fullName evidence="8">Porin family protein</fullName>
    </submittedName>
</protein>
<keyword evidence="4" id="KW-0998">Cell outer membrane</keyword>
<dbReference type="Proteomes" id="UP000623250">
    <property type="component" value="Unassembled WGS sequence"/>
</dbReference>
<dbReference type="SUPFAM" id="SSF56925">
    <property type="entry name" value="OMPA-like"/>
    <property type="match status" value="1"/>
</dbReference>
<feature type="chain" id="PRO_5034688852" evidence="6">
    <location>
        <begin position="21"/>
        <end position="265"/>
    </location>
</feature>
<comment type="subcellular location">
    <subcellularLocation>
        <location evidence="1">Cell outer membrane</location>
    </subcellularLocation>
</comment>
<gene>
    <name evidence="8" type="ORF">JDN41_07110</name>
</gene>
<dbReference type="PANTHER" id="PTHR34001:SF3">
    <property type="entry name" value="BLL7405 PROTEIN"/>
    <property type="match status" value="1"/>
</dbReference>
<evidence type="ECO:0000256" key="4">
    <source>
        <dbReference type="ARBA" id="ARBA00023237"/>
    </source>
</evidence>
<dbReference type="Gene3D" id="2.40.160.20">
    <property type="match status" value="1"/>
</dbReference>
<evidence type="ECO:0000313" key="8">
    <source>
        <dbReference type="EMBL" id="MBJ7543322.1"/>
    </source>
</evidence>
<sequence length="265" mass="28258">MKKILLGVASVVALSSSAFAADLYKGSLKDAPVYEAPATWTGFYVGAHGGYAWNSIDFPGAAQYPDGPPRPDLKGGFVGGQIGYNYQFDKIVVGVVADISVADLEETVLDGGTLKETTNIDKFGTVRAILGYSFGKVLPYATIGYGWTSLSYDHVCPSAIDTAGFGGCNRKPGWSPVTTPFANRTSGFDATTGGLVYGGGLKYAFDNRFSVGVEYLRFNKADETGDYAGYAYFPAGRTKIETETDTVKLSVDYKVFGGTTYEPLK</sequence>
<feature type="domain" description="Outer membrane protein beta-barrel" evidence="7">
    <location>
        <begin position="8"/>
        <end position="254"/>
    </location>
</feature>
<dbReference type="EMBL" id="JAEMUK010000013">
    <property type="protein sequence ID" value="MBJ7543322.1"/>
    <property type="molecule type" value="Genomic_DNA"/>
</dbReference>
<proteinExistence type="inferred from homology"/>
<evidence type="ECO:0000256" key="6">
    <source>
        <dbReference type="SAM" id="SignalP"/>
    </source>
</evidence>
<comment type="caution">
    <text evidence="8">The sequence shown here is derived from an EMBL/GenBank/DDBJ whole genome shotgun (WGS) entry which is preliminary data.</text>
</comment>
<keyword evidence="9" id="KW-1185">Reference proteome</keyword>
<name>A0A8I1GHR8_9HYPH</name>
<dbReference type="RefSeq" id="WP_052037309.1">
    <property type="nucleotide sequence ID" value="NZ_JAEMUK010000013.1"/>
</dbReference>
<dbReference type="InterPro" id="IPR051692">
    <property type="entry name" value="OMP-like"/>
</dbReference>
<accession>A0A8I1GHR8</accession>
<organism evidence="8 9">
    <name type="scientific">Rhodomicrobium udaipurense</name>
    <dbReference type="NCBI Taxonomy" id="1202716"/>
    <lineage>
        <taxon>Bacteria</taxon>
        <taxon>Pseudomonadati</taxon>
        <taxon>Pseudomonadota</taxon>
        <taxon>Alphaproteobacteria</taxon>
        <taxon>Hyphomicrobiales</taxon>
        <taxon>Hyphomicrobiaceae</taxon>
        <taxon>Rhodomicrobium</taxon>
    </lineage>
</organism>
<dbReference type="InterPro" id="IPR011250">
    <property type="entry name" value="OMP/PagP_B-barrel"/>
</dbReference>
<evidence type="ECO:0000256" key="1">
    <source>
        <dbReference type="ARBA" id="ARBA00004442"/>
    </source>
</evidence>
<evidence type="ECO:0000256" key="3">
    <source>
        <dbReference type="ARBA" id="ARBA00023136"/>
    </source>
</evidence>
<comment type="similarity">
    <text evidence="5">Belongs to the Omp25/RopB family.</text>
</comment>
<evidence type="ECO:0000256" key="5">
    <source>
        <dbReference type="ARBA" id="ARBA00038306"/>
    </source>
</evidence>
<evidence type="ECO:0000256" key="2">
    <source>
        <dbReference type="ARBA" id="ARBA00022729"/>
    </source>
</evidence>